<feature type="domain" description="EF-hand" evidence="3">
    <location>
        <begin position="82"/>
        <end position="117"/>
    </location>
</feature>
<dbReference type="GO" id="GO:0016028">
    <property type="term" value="C:rhabdomere"/>
    <property type="evidence" value="ECO:0007669"/>
    <property type="project" value="EnsemblMetazoa"/>
</dbReference>
<accession>B4GD59</accession>
<dbReference type="eggNOG" id="KOG0027">
    <property type="taxonomic scope" value="Eukaryota"/>
</dbReference>
<reference evidence="4 5" key="1">
    <citation type="journal article" date="2007" name="Nature">
        <title>Evolution of genes and genomes on the Drosophila phylogeny.</title>
        <authorList>
            <consortium name="Drosophila 12 Genomes Consortium"/>
            <person name="Clark A.G."/>
            <person name="Eisen M.B."/>
            <person name="Smith D.R."/>
            <person name="Bergman C.M."/>
            <person name="Oliver B."/>
            <person name="Markow T.A."/>
            <person name="Kaufman T.C."/>
            <person name="Kellis M."/>
            <person name="Gelbart W."/>
            <person name="Iyer V.N."/>
            <person name="Pollard D.A."/>
            <person name="Sackton T.B."/>
            <person name="Larracuente A.M."/>
            <person name="Singh N.D."/>
            <person name="Abad J.P."/>
            <person name="Abt D.N."/>
            <person name="Adryan B."/>
            <person name="Aguade M."/>
            <person name="Akashi H."/>
            <person name="Anderson W.W."/>
            <person name="Aquadro C.F."/>
            <person name="Ardell D.H."/>
            <person name="Arguello R."/>
            <person name="Artieri C.G."/>
            <person name="Barbash D.A."/>
            <person name="Barker D."/>
            <person name="Barsanti P."/>
            <person name="Batterham P."/>
            <person name="Batzoglou S."/>
            <person name="Begun D."/>
            <person name="Bhutkar A."/>
            <person name="Blanco E."/>
            <person name="Bosak S.A."/>
            <person name="Bradley R.K."/>
            <person name="Brand A.D."/>
            <person name="Brent M.R."/>
            <person name="Brooks A.N."/>
            <person name="Brown R.H."/>
            <person name="Butlin R.K."/>
            <person name="Caggese C."/>
            <person name="Calvi B.R."/>
            <person name="Bernardo de Carvalho A."/>
            <person name="Caspi A."/>
            <person name="Castrezana S."/>
            <person name="Celniker S.E."/>
            <person name="Chang J.L."/>
            <person name="Chapple C."/>
            <person name="Chatterji S."/>
            <person name="Chinwalla A."/>
            <person name="Civetta A."/>
            <person name="Clifton S.W."/>
            <person name="Comeron J.M."/>
            <person name="Costello J.C."/>
            <person name="Coyne J.A."/>
            <person name="Daub J."/>
            <person name="David R.G."/>
            <person name="Delcher A.L."/>
            <person name="Delehaunty K."/>
            <person name="Do C.B."/>
            <person name="Ebling H."/>
            <person name="Edwards K."/>
            <person name="Eickbush T."/>
            <person name="Evans J.D."/>
            <person name="Filipski A."/>
            <person name="Findeiss S."/>
            <person name="Freyhult E."/>
            <person name="Fulton L."/>
            <person name="Fulton R."/>
            <person name="Garcia A.C."/>
            <person name="Gardiner A."/>
            <person name="Garfield D.A."/>
            <person name="Garvin B.E."/>
            <person name="Gibson G."/>
            <person name="Gilbert D."/>
            <person name="Gnerre S."/>
            <person name="Godfrey J."/>
            <person name="Good R."/>
            <person name="Gotea V."/>
            <person name="Gravely B."/>
            <person name="Greenberg A.J."/>
            <person name="Griffiths-Jones S."/>
            <person name="Gross S."/>
            <person name="Guigo R."/>
            <person name="Gustafson E.A."/>
            <person name="Haerty W."/>
            <person name="Hahn M.W."/>
            <person name="Halligan D.L."/>
            <person name="Halpern A.L."/>
            <person name="Halter G.M."/>
            <person name="Han M.V."/>
            <person name="Heger A."/>
            <person name="Hillier L."/>
            <person name="Hinrichs A.S."/>
            <person name="Holmes I."/>
            <person name="Hoskins R.A."/>
            <person name="Hubisz M.J."/>
            <person name="Hultmark D."/>
            <person name="Huntley M.A."/>
            <person name="Jaffe D.B."/>
            <person name="Jagadeeshan S."/>
            <person name="Jeck W.R."/>
            <person name="Johnson J."/>
            <person name="Jones C.D."/>
            <person name="Jordan W.C."/>
            <person name="Karpen G.H."/>
            <person name="Kataoka E."/>
            <person name="Keightley P.D."/>
            <person name="Kheradpour P."/>
            <person name="Kirkness E.F."/>
            <person name="Koerich L.B."/>
            <person name="Kristiansen K."/>
            <person name="Kudrna D."/>
            <person name="Kulathinal R.J."/>
            <person name="Kumar S."/>
            <person name="Kwok R."/>
            <person name="Lander E."/>
            <person name="Langley C.H."/>
            <person name="Lapoint R."/>
            <person name="Lazzaro B.P."/>
            <person name="Lee S.J."/>
            <person name="Levesque L."/>
            <person name="Li R."/>
            <person name="Lin C.F."/>
            <person name="Lin M.F."/>
            <person name="Lindblad-Toh K."/>
            <person name="Llopart A."/>
            <person name="Long M."/>
            <person name="Low L."/>
            <person name="Lozovsky E."/>
            <person name="Lu J."/>
            <person name="Luo M."/>
            <person name="Machado C.A."/>
            <person name="Makalowski W."/>
            <person name="Marzo M."/>
            <person name="Matsuda M."/>
            <person name="Matzkin L."/>
            <person name="McAllister B."/>
            <person name="McBride C.S."/>
            <person name="McKernan B."/>
            <person name="McKernan K."/>
            <person name="Mendez-Lago M."/>
            <person name="Minx P."/>
            <person name="Mollenhauer M.U."/>
            <person name="Montooth K."/>
            <person name="Mount S.M."/>
            <person name="Mu X."/>
            <person name="Myers E."/>
            <person name="Negre B."/>
            <person name="Newfeld S."/>
            <person name="Nielsen R."/>
            <person name="Noor M.A."/>
            <person name="O'Grady P."/>
            <person name="Pachter L."/>
            <person name="Papaceit M."/>
            <person name="Parisi M.J."/>
            <person name="Parisi M."/>
            <person name="Parts L."/>
            <person name="Pedersen J.S."/>
            <person name="Pesole G."/>
            <person name="Phillippy A.M."/>
            <person name="Ponting C.P."/>
            <person name="Pop M."/>
            <person name="Porcelli D."/>
            <person name="Powell J.R."/>
            <person name="Prohaska S."/>
            <person name="Pruitt K."/>
            <person name="Puig M."/>
            <person name="Quesneville H."/>
            <person name="Ram K.R."/>
            <person name="Rand D."/>
            <person name="Rasmussen M.D."/>
            <person name="Reed L.K."/>
            <person name="Reenan R."/>
            <person name="Reily A."/>
            <person name="Remington K.A."/>
            <person name="Rieger T.T."/>
            <person name="Ritchie M.G."/>
            <person name="Robin C."/>
            <person name="Rogers Y.H."/>
            <person name="Rohde C."/>
            <person name="Rozas J."/>
            <person name="Rubenfield M.J."/>
            <person name="Ruiz A."/>
            <person name="Russo S."/>
            <person name="Salzberg S.L."/>
            <person name="Sanchez-Gracia A."/>
            <person name="Saranga D.J."/>
            <person name="Sato H."/>
            <person name="Schaeffer S.W."/>
            <person name="Schatz M.C."/>
            <person name="Schlenke T."/>
            <person name="Schwartz R."/>
            <person name="Segarra C."/>
            <person name="Singh R.S."/>
            <person name="Sirot L."/>
            <person name="Sirota M."/>
            <person name="Sisneros N.B."/>
            <person name="Smith C.D."/>
            <person name="Smith T.F."/>
            <person name="Spieth J."/>
            <person name="Stage D.E."/>
            <person name="Stark A."/>
            <person name="Stephan W."/>
            <person name="Strausberg R.L."/>
            <person name="Strempel S."/>
            <person name="Sturgill D."/>
            <person name="Sutton G."/>
            <person name="Sutton G.G."/>
            <person name="Tao W."/>
            <person name="Teichmann S."/>
            <person name="Tobari Y.N."/>
            <person name="Tomimura Y."/>
            <person name="Tsolas J.M."/>
            <person name="Valente V.L."/>
            <person name="Venter E."/>
            <person name="Venter J.C."/>
            <person name="Vicario S."/>
            <person name="Vieira F.G."/>
            <person name="Vilella A.J."/>
            <person name="Villasante A."/>
            <person name="Walenz B."/>
            <person name="Wang J."/>
            <person name="Wasserman M."/>
            <person name="Watts T."/>
            <person name="Wilson D."/>
            <person name="Wilson R.K."/>
            <person name="Wing R.A."/>
            <person name="Wolfner M.F."/>
            <person name="Wong A."/>
            <person name="Wong G.K."/>
            <person name="Wu C.I."/>
            <person name="Wu G."/>
            <person name="Yamamoto D."/>
            <person name="Yang H.P."/>
            <person name="Yang S.P."/>
            <person name="Yorke J.A."/>
            <person name="Yoshida K."/>
            <person name="Zdobnov E."/>
            <person name="Zhang P."/>
            <person name="Zhang Y."/>
            <person name="Zimin A.V."/>
            <person name="Baldwin J."/>
            <person name="Abdouelleil A."/>
            <person name="Abdulkadir J."/>
            <person name="Abebe A."/>
            <person name="Abera B."/>
            <person name="Abreu J."/>
            <person name="Acer S.C."/>
            <person name="Aftuck L."/>
            <person name="Alexander A."/>
            <person name="An P."/>
            <person name="Anderson E."/>
            <person name="Anderson S."/>
            <person name="Arachi H."/>
            <person name="Azer M."/>
            <person name="Bachantsang P."/>
            <person name="Barry A."/>
            <person name="Bayul T."/>
            <person name="Berlin A."/>
            <person name="Bessette D."/>
            <person name="Bloom T."/>
            <person name="Blye J."/>
            <person name="Boguslavskiy L."/>
            <person name="Bonnet C."/>
            <person name="Boukhgalter B."/>
            <person name="Bourzgui I."/>
            <person name="Brown A."/>
            <person name="Cahill P."/>
            <person name="Channer S."/>
            <person name="Cheshatsang Y."/>
            <person name="Chuda L."/>
            <person name="Citroen M."/>
            <person name="Collymore A."/>
            <person name="Cooke P."/>
            <person name="Costello M."/>
            <person name="D'Aco K."/>
            <person name="Daza R."/>
            <person name="De Haan G."/>
            <person name="DeGray S."/>
            <person name="DeMaso C."/>
            <person name="Dhargay N."/>
            <person name="Dooley K."/>
            <person name="Dooley E."/>
            <person name="Doricent M."/>
            <person name="Dorje P."/>
            <person name="Dorjee K."/>
            <person name="Dupes A."/>
            <person name="Elong R."/>
            <person name="Falk J."/>
            <person name="Farina A."/>
            <person name="Faro S."/>
            <person name="Ferguson D."/>
            <person name="Fisher S."/>
            <person name="Foley C.D."/>
            <person name="Franke A."/>
            <person name="Friedrich D."/>
            <person name="Gadbois L."/>
            <person name="Gearin G."/>
            <person name="Gearin C.R."/>
            <person name="Giannoukos G."/>
            <person name="Goode T."/>
            <person name="Graham J."/>
            <person name="Grandbois E."/>
            <person name="Grewal S."/>
            <person name="Gyaltsen K."/>
            <person name="Hafez N."/>
            <person name="Hagos B."/>
            <person name="Hall J."/>
            <person name="Henson C."/>
            <person name="Hollinger A."/>
            <person name="Honan T."/>
            <person name="Huard M.D."/>
            <person name="Hughes L."/>
            <person name="Hurhula B."/>
            <person name="Husby M.E."/>
            <person name="Kamat A."/>
            <person name="Kanga B."/>
            <person name="Kashin S."/>
            <person name="Khazanovich D."/>
            <person name="Kisner P."/>
            <person name="Lance K."/>
            <person name="Lara M."/>
            <person name="Lee W."/>
            <person name="Lennon N."/>
            <person name="Letendre F."/>
            <person name="LeVine R."/>
            <person name="Lipovsky A."/>
            <person name="Liu X."/>
            <person name="Liu J."/>
            <person name="Liu S."/>
            <person name="Lokyitsang T."/>
            <person name="Lokyitsang Y."/>
            <person name="Lubonja R."/>
            <person name="Lui A."/>
            <person name="MacDonald P."/>
            <person name="Magnisalis V."/>
            <person name="Maru K."/>
            <person name="Matthews C."/>
            <person name="McCusker W."/>
            <person name="McDonough S."/>
            <person name="Mehta T."/>
            <person name="Meldrim J."/>
            <person name="Meneus L."/>
            <person name="Mihai O."/>
            <person name="Mihalev A."/>
            <person name="Mihova T."/>
            <person name="Mittelman R."/>
            <person name="Mlenga V."/>
            <person name="Montmayeur A."/>
            <person name="Mulrain L."/>
            <person name="Navidi A."/>
            <person name="Naylor J."/>
            <person name="Negash T."/>
            <person name="Nguyen T."/>
            <person name="Nguyen N."/>
            <person name="Nicol R."/>
            <person name="Norbu C."/>
            <person name="Norbu N."/>
            <person name="Novod N."/>
            <person name="O'Neill B."/>
            <person name="Osman S."/>
            <person name="Markiewicz E."/>
            <person name="Oyono O.L."/>
            <person name="Patti C."/>
            <person name="Phunkhang P."/>
            <person name="Pierre F."/>
            <person name="Priest M."/>
            <person name="Raghuraman S."/>
            <person name="Rege F."/>
            <person name="Reyes R."/>
            <person name="Rise C."/>
            <person name="Rogov P."/>
            <person name="Ross K."/>
            <person name="Ryan E."/>
            <person name="Settipalli S."/>
            <person name="Shea T."/>
            <person name="Sherpa N."/>
            <person name="Shi L."/>
            <person name="Shih D."/>
            <person name="Sparrow T."/>
            <person name="Spaulding J."/>
            <person name="Stalker J."/>
            <person name="Stange-Thomann N."/>
            <person name="Stavropoulos S."/>
            <person name="Stone C."/>
            <person name="Strader C."/>
            <person name="Tesfaye S."/>
            <person name="Thomson T."/>
            <person name="Thoulutsang Y."/>
            <person name="Thoulutsang D."/>
            <person name="Topham K."/>
            <person name="Topping I."/>
            <person name="Tsamla T."/>
            <person name="Vassiliev H."/>
            <person name="Vo A."/>
            <person name="Wangchuk T."/>
            <person name="Wangdi T."/>
            <person name="Weiand M."/>
            <person name="Wilkinson J."/>
            <person name="Wilson A."/>
            <person name="Yadav S."/>
            <person name="Young G."/>
            <person name="Yu Q."/>
            <person name="Zembek L."/>
            <person name="Zhong D."/>
            <person name="Zimmer A."/>
            <person name="Zwirko Z."/>
            <person name="Jaffe D.B."/>
            <person name="Alvarez P."/>
            <person name="Brockman W."/>
            <person name="Butler J."/>
            <person name="Chin C."/>
            <person name="Gnerre S."/>
            <person name="Grabherr M."/>
            <person name="Kleber M."/>
            <person name="Mauceli E."/>
            <person name="MacCallum I."/>
        </authorList>
    </citation>
    <scope>NUCLEOTIDE SEQUENCE [LARGE SCALE GENOMIC DNA]</scope>
    <source>
        <strain evidence="5">MSH-3 / Tucson 14011-0111.49</strain>
    </source>
</reference>
<dbReference type="GO" id="GO:0048102">
    <property type="term" value="P:autophagic cell death"/>
    <property type="evidence" value="ECO:0007669"/>
    <property type="project" value="EnsemblMetazoa"/>
</dbReference>
<keyword evidence="2" id="KW-0106">Calcium</keyword>
<feature type="domain" description="EF-hand" evidence="3">
    <location>
        <begin position="118"/>
        <end position="149"/>
    </location>
</feature>
<dbReference type="InterPro" id="IPR011992">
    <property type="entry name" value="EF-hand-dom_pair"/>
</dbReference>
<dbReference type="GO" id="GO:0005737">
    <property type="term" value="C:cytoplasm"/>
    <property type="evidence" value="ECO:0007669"/>
    <property type="project" value="EnsemblMetazoa"/>
</dbReference>
<dbReference type="CDD" id="cd00051">
    <property type="entry name" value="EFh"/>
    <property type="match status" value="2"/>
</dbReference>
<feature type="domain" description="EF-hand" evidence="3">
    <location>
        <begin position="45"/>
        <end position="80"/>
    </location>
</feature>
<dbReference type="GO" id="GO:0030496">
    <property type="term" value="C:midbody"/>
    <property type="evidence" value="ECO:0007669"/>
    <property type="project" value="EnsemblMetazoa"/>
</dbReference>
<evidence type="ECO:0000313" key="4">
    <source>
        <dbReference type="EMBL" id="EDW32554.1"/>
    </source>
</evidence>
<dbReference type="PROSITE" id="PS50222">
    <property type="entry name" value="EF_HAND_2"/>
    <property type="match status" value="4"/>
</dbReference>
<dbReference type="PANTHER" id="PTHR23048">
    <property type="entry name" value="MYOSIN LIGHT CHAIN 1, 3"/>
    <property type="match status" value="1"/>
</dbReference>
<dbReference type="SUPFAM" id="SSF47473">
    <property type="entry name" value="EF-hand"/>
    <property type="match status" value="1"/>
</dbReference>
<dbReference type="InterPro" id="IPR050230">
    <property type="entry name" value="CALM/Myosin/TropC-like"/>
</dbReference>
<dbReference type="GO" id="GO:0031475">
    <property type="term" value="C:myosin V complex"/>
    <property type="evidence" value="ECO:0007669"/>
    <property type="project" value="EnsemblMetazoa"/>
</dbReference>
<dbReference type="GO" id="GO:0071361">
    <property type="term" value="P:cellular response to ethanol"/>
    <property type="evidence" value="ECO:0007669"/>
    <property type="project" value="EnsemblMetazoa"/>
</dbReference>
<dbReference type="PhylomeDB" id="B4GD59"/>
<dbReference type="PROSITE" id="PS00018">
    <property type="entry name" value="EF_HAND_1"/>
    <property type="match status" value="3"/>
</dbReference>
<keyword evidence="5" id="KW-1185">Reference proteome</keyword>
<dbReference type="HOGENOM" id="CLU_061288_2_0_1"/>
<keyword evidence="1" id="KW-0677">Repeat</keyword>
<dbReference type="InterPro" id="IPR018247">
    <property type="entry name" value="EF_Hand_1_Ca_BS"/>
</dbReference>
<dbReference type="GO" id="GO:0046716">
    <property type="term" value="P:muscle cell cellular homeostasis"/>
    <property type="evidence" value="ECO:0007669"/>
    <property type="project" value="EnsemblMetazoa"/>
</dbReference>
<dbReference type="GO" id="GO:0005813">
    <property type="term" value="C:centrosome"/>
    <property type="evidence" value="ECO:0007669"/>
    <property type="project" value="EnsemblMetazoa"/>
</dbReference>
<dbReference type="GO" id="GO:0031477">
    <property type="term" value="C:myosin VII complex"/>
    <property type="evidence" value="ECO:0007669"/>
    <property type="project" value="EnsemblMetazoa"/>
</dbReference>
<dbReference type="GO" id="GO:0031489">
    <property type="term" value="F:myosin V binding"/>
    <property type="evidence" value="ECO:0007669"/>
    <property type="project" value="EnsemblMetazoa"/>
</dbReference>
<dbReference type="Pfam" id="PF13499">
    <property type="entry name" value="EF-hand_7"/>
    <property type="match status" value="2"/>
</dbReference>
<dbReference type="GO" id="GO:0042052">
    <property type="term" value="P:rhabdomere development"/>
    <property type="evidence" value="ECO:0007669"/>
    <property type="project" value="EnsemblMetazoa"/>
</dbReference>
<evidence type="ECO:0000256" key="1">
    <source>
        <dbReference type="ARBA" id="ARBA00022737"/>
    </source>
</evidence>
<dbReference type="GO" id="GO:0070855">
    <property type="term" value="F:myosin VI head/neck binding"/>
    <property type="evidence" value="ECO:0007669"/>
    <property type="project" value="EnsemblMetazoa"/>
</dbReference>
<dbReference type="EMBL" id="CH479181">
    <property type="protein sequence ID" value="EDW32554.1"/>
    <property type="molecule type" value="Genomic_DNA"/>
</dbReference>
<dbReference type="OrthoDB" id="26525at2759"/>
<evidence type="ECO:0000313" key="5">
    <source>
        <dbReference type="Proteomes" id="UP000008744"/>
    </source>
</evidence>
<sequence length="149" mass="17072">MAATNLTFDQIEEIREAFQVFDRENKGCITCKELGTVMRSLGQNPTEAELYDMIDEIDLDGDGTIDFSEFLYMMSQRMEDLGSEESLLLGFKIFDRDDNGYISTLELKTTMMMLGEKVTDEEVREIMAEIDQDHDGRISYAEFLSAMRG</sequence>
<dbReference type="GO" id="GO:0005509">
    <property type="term" value="F:calcium ion binding"/>
    <property type="evidence" value="ECO:0007669"/>
    <property type="project" value="EnsemblMetazoa"/>
</dbReference>
<dbReference type="GO" id="GO:0072499">
    <property type="term" value="P:photoreceptor cell axon guidance"/>
    <property type="evidence" value="ECO:0007669"/>
    <property type="project" value="EnsemblMetazoa"/>
</dbReference>
<evidence type="ECO:0000259" key="3">
    <source>
        <dbReference type="PROSITE" id="PS50222"/>
    </source>
</evidence>
<dbReference type="SMART" id="SM00054">
    <property type="entry name" value="EFh"/>
    <property type="match status" value="4"/>
</dbReference>
<dbReference type="GO" id="GO:0016056">
    <property type="term" value="P:G protein-coupled opsin signaling pathway"/>
    <property type="evidence" value="ECO:0007669"/>
    <property type="project" value="EnsemblMetazoa"/>
</dbReference>
<dbReference type="GO" id="GO:0051383">
    <property type="term" value="P:kinetochore organization"/>
    <property type="evidence" value="ECO:0007669"/>
    <property type="project" value="EnsemblMetazoa"/>
</dbReference>
<dbReference type="PANTHER" id="PTHR23048:SF0">
    <property type="entry name" value="CALMODULIN LIKE 3"/>
    <property type="match status" value="1"/>
</dbReference>
<dbReference type="STRING" id="7234.B4GD59"/>
<dbReference type="GO" id="GO:0016060">
    <property type="term" value="P:negative regulation of phospholipase C-activating phototransduction signaling pathway"/>
    <property type="evidence" value="ECO:0007669"/>
    <property type="project" value="EnsemblMetazoa"/>
</dbReference>
<dbReference type="GO" id="GO:0007099">
    <property type="term" value="P:centriole replication"/>
    <property type="evidence" value="ECO:0007669"/>
    <property type="project" value="EnsemblMetazoa"/>
</dbReference>
<dbReference type="AlphaFoldDB" id="B4GD59"/>
<proteinExistence type="predicted"/>
<dbReference type="GO" id="GO:0050911">
    <property type="term" value="P:detection of chemical stimulus involved in sensory perception of smell"/>
    <property type="evidence" value="ECO:0007669"/>
    <property type="project" value="EnsemblMetazoa"/>
</dbReference>
<dbReference type="InterPro" id="IPR002048">
    <property type="entry name" value="EF_hand_dom"/>
</dbReference>
<dbReference type="GO" id="GO:0005814">
    <property type="term" value="C:centriole"/>
    <property type="evidence" value="ECO:0007669"/>
    <property type="project" value="EnsemblMetazoa"/>
</dbReference>
<feature type="domain" description="EF-hand" evidence="3">
    <location>
        <begin position="9"/>
        <end position="44"/>
    </location>
</feature>
<dbReference type="GO" id="GO:0007605">
    <property type="term" value="P:sensory perception of sound"/>
    <property type="evidence" value="ECO:0007669"/>
    <property type="project" value="EnsemblMetazoa"/>
</dbReference>
<dbReference type="OMA" id="NKGCITC"/>
<name>B4GD59_DROPE</name>
<dbReference type="GO" id="GO:0030048">
    <property type="term" value="P:actin filament-based movement"/>
    <property type="evidence" value="ECO:0007669"/>
    <property type="project" value="EnsemblMetazoa"/>
</dbReference>
<dbReference type="GO" id="GO:0097431">
    <property type="term" value="C:mitotic spindle pole"/>
    <property type="evidence" value="ECO:0007669"/>
    <property type="project" value="EnsemblMetazoa"/>
</dbReference>
<dbReference type="FunFam" id="1.10.238.10:FF:000527">
    <property type="entry name" value="Calmodulin-3"/>
    <property type="match status" value="1"/>
</dbReference>
<dbReference type="Gene3D" id="1.10.238.10">
    <property type="entry name" value="EF-hand"/>
    <property type="match status" value="2"/>
</dbReference>
<dbReference type="GO" id="GO:0016460">
    <property type="term" value="C:myosin II complex"/>
    <property type="evidence" value="ECO:0007669"/>
    <property type="project" value="TreeGrafter"/>
</dbReference>
<gene>
    <name evidence="4" type="primary">Dper\GL11703</name>
    <name evidence="4" type="ORF">Dper_GL11703</name>
</gene>
<dbReference type="GO" id="GO:0031476">
    <property type="term" value="C:myosin VI complex"/>
    <property type="evidence" value="ECO:0007669"/>
    <property type="project" value="EnsemblMetazoa"/>
</dbReference>
<organism evidence="5">
    <name type="scientific">Drosophila persimilis</name>
    <name type="common">Fruit fly</name>
    <dbReference type="NCBI Taxonomy" id="7234"/>
    <lineage>
        <taxon>Eukaryota</taxon>
        <taxon>Metazoa</taxon>
        <taxon>Ecdysozoa</taxon>
        <taxon>Arthropoda</taxon>
        <taxon>Hexapoda</taxon>
        <taxon>Insecta</taxon>
        <taxon>Pterygota</taxon>
        <taxon>Neoptera</taxon>
        <taxon>Endopterygota</taxon>
        <taxon>Diptera</taxon>
        <taxon>Brachycera</taxon>
        <taxon>Muscomorpha</taxon>
        <taxon>Ephydroidea</taxon>
        <taxon>Drosophilidae</taxon>
        <taxon>Drosophila</taxon>
        <taxon>Sophophora</taxon>
    </lineage>
</organism>
<evidence type="ECO:0000256" key="2">
    <source>
        <dbReference type="ARBA" id="ARBA00022837"/>
    </source>
</evidence>
<protein>
    <submittedName>
        <fullName evidence="4">GL11703</fullName>
    </submittedName>
</protein>
<dbReference type="Proteomes" id="UP000008744">
    <property type="component" value="Unassembled WGS sequence"/>
</dbReference>
<dbReference type="GO" id="GO:0016247">
    <property type="term" value="F:channel regulator activity"/>
    <property type="evidence" value="ECO:0007669"/>
    <property type="project" value="EnsemblMetazoa"/>
</dbReference>